<dbReference type="Gene3D" id="3.40.630.30">
    <property type="match status" value="1"/>
</dbReference>
<evidence type="ECO:0000313" key="2">
    <source>
        <dbReference type="EMBL" id="SFJ49906.1"/>
    </source>
</evidence>
<dbReference type="Proteomes" id="UP000199545">
    <property type="component" value="Unassembled WGS sequence"/>
</dbReference>
<accession>A0A1I3RXA9</accession>
<dbReference type="CDD" id="cd04301">
    <property type="entry name" value="NAT_SF"/>
    <property type="match status" value="1"/>
</dbReference>
<sequence length="183" mass="21249">MSQIEPKSFVTKDGKRFVVRTVLPDDAEKVLDYTQVIIEREPYILTAPEEFSNNLSEQKRFIETVFHETNELMIIAEYAGEVIGFLNFHQGRRKKIQHTGTFGMSVKKEWRNQRVGEALLVSLIEWAQANPIIEKLGLEVAANNQPAIRLYQRNGFIEEGRKIRAFKIDSDRYCDLILMARFV</sequence>
<keyword evidence="2" id="KW-0808">Transferase</keyword>
<protein>
    <submittedName>
        <fullName evidence="2">Protein N-acetyltransferase, RimJ/RimL family</fullName>
    </submittedName>
</protein>
<dbReference type="OrthoDB" id="9802340at2"/>
<dbReference type="AlphaFoldDB" id="A0A1I3RXA9"/>
<name>A0A1I3RXA9_9BACL</name>
<gene>
    <name evidence="2" type="ORF">SAMN05421852_11131</name>
</gene>
<keyword evidence="3" id="KW-1185">Reference proteome</keyword>
<dbReference type="InterPro" id="IPR016181">
    <property type="entry name" value="Acyl_CoA_acyltransferase"/>
</dbReference>
<evidence type="ECO:0000259" key="1">
    <source>
        <dbReference type="PROSITE" id="PS51186"/>
    </source>
</evidence>
<proteinExistence type="predicted"/>
<dbReference type="InterPro" id="IPR000182">
    <property type="entry name" value="GNAT_dom"/>
</dbReference>
<dbReference type="GO" id="GO:0016747">
    <property type="term" value="F:acyltransferase activity, transferring groups other than amino-acyl groups"/>
    <property type="evidence" value="ECO:0007669"/>
    <property type="project" value="InterPro"/>
</dbReference>
<dbReference type="RefSeq" id="WP_093230477.1">
    <property type="nucleotide sequence ID" value="NZ_FORR01000011.1"/>
</dbReference>
<dbReference type="EMBL" id="FORR01000011">
    <property type="protein sequence ID" value="SFJ49906.1"/>
    <property type="molecule type" value="Genomic_DNA"/>
</dbReference>
<feature type="domain" description="N-acetyltransferase" evidence="1">
    <location>
        <begin position="17"/>
        <end position="183"/>
    </location>
</feature>
<organism evidence="2 3">
    <name type="scientific">Thermoflavimicrobium dichotomicum</name>
    <dbReference type="NCBI Taxonomy" id="46223"/>
    <lineage>
        <taxon>Bacteria</taxon>
        <taxon>Bacillati</taxon>
        <taxon>Bacillota</taxon>
        <taxon>Bacilli</taxon>
        <taxon>Bacillales</taxon>
        <taxon>Thermoactinomycetaceae</taxon>
        <taxon>Thermoflavimicrobium</taxon>
    </lineage>
</organism>
<dbReference type="PANTHER" id="PTHR43072">
    <property type="entry name" value="N-ACETYLTRANSFERASE"/>
    <property type="match status" value="1"/>
</dbReference>
<dbReference type="SUPFAM" id="SSF55729">
    <property type="entry name" value="Acyl-CoA N-acyltransferases (Nat)"/>
    <property type="match status" value="1"/>
</dbReference>
<dbReference type="PROSITE" id="PS51186">
    <property type="entry name" value="GNAT"/>
    <property type="match status" value="1"/>
</dbReference>
<evidence type="ECO:0000313" key="3">
    <source>
        <dbReference type="Proteomes" id="UP000199545"/>
    </source>
</evidence>
<dbReference type="Pfam" id="PF00583">
    <property type="entry name" value="Acetyltransf_1"/>
    <property type="match status" value="1"/>
</dbReference>
<reference evidence="2 3" key="1">
    <citation type="submission" date="2016-10" db="EMBL/GenBank/DDBJ databases">
        <authorList>
            <person name="de Groot N.N."/>
        </authorList>
    </citation>
    <scope>NUCLEOTIDE SEQUENCE [LARGE SCALE GENOMIC DNA]</scope>
    <source>
        <strain evidence="2 3">DSM 44778</strain>
    </source>
</reference>
<dbReference type="STRING" id="46223.SAMN05421852_11131"/>